<reference evidence="4" key="1">
    <citation type="submission" date="2022-08" db="EMBL/GenBank/DDBJ databases">
        <title>Novel sulphate-reducing endosymbionts in the free-living metamonad Anaeramoeba.</title>
        <authorList>
            <person name="Jerlstrom-Hultqvist J."/>
            <person name="Cepicka I."/>
            <person name="Gallot-Lavallee L."/>
            <person name="Salas-Leiva D."/>
            <person name="Curtis B.A."/>
            <person name="Zahonova K."/>
            <person name="Pipaliya S."/>
            <person name="Dacks J."/>
            <person name="Roger A.J."/>
        </authorList>
    </citation>
    <scope>NUCLEOTIDE SEQUENCE</scope>
    <source>
        <strain evidence="4">Busselton2</strain>
    </source>
</reference>
<organism evidence="4 5">
    <name type="scientific">Anaeramoeba flamelloides</name>
    <dbReference type="NCBI Taxonomy" id="1746091"/>
    <lineage>
        <taxon>Eukaryota</taxon>
        <taxon>Metamonada</taxon>
        <taxon>Anaeramoebidae</taxon>
        <taxon>Anaeramoeba</taxon>
    </lineage>
</organism>
<keyword evidence="2" id="KW-0812">Transmembrane</keyword>
<feature type="transmembrane region" description="Helical" evidence="2">
    <location>
        <begin position="1135"/>
        <end position="1155"/>
    </location>
</feature>
<gene>
    <name evidence="4" type="ORF">M0812_04227</name>
</gene>
<feature type="domain" description="Tyrosine-protein kinase ephrin type A/B receptor-like" evidence="3">
    <location>
        <begin position="569"/>
        <end position="612"/>
    </location>
</feature>
<dbReference type="Pfam" id="PF07699">
    <property type="entry name" value="Ephrin_rec_like"/>
    <property type="match status" value="5"/>
</dbReference>
<dbReference type="SUPFAM" id="SSF57184">
    <property type="entry name" value="Growth factor receptor domain"/>
    <property type="match status" value="3"/>
</dbReference>
<dbReference type="SMART" id="SM01411">
    <property type="entry name" value="Ephrin_rec_like"/>
    <property type="match status" value="8"/>
</dbReference>
<feature type="transmembrane region" description="Helical" evidence="2">
    <location>
        <begin position="1226"/>
        <end position="1251"/>
    </location>
</feature>
<feature type="compositionally biased region" description="Acidic residues" evidence="1">
    <location>
        <begin position="1307"/>
        <end position="1319"/>
    </location>
</feature>
<sequence length="1359" mass="150974">MGLLLLVHIENESCGEQPSKIRMEFQVSNCTTNEDFKSSVASIANGEKFVVVWRGNQLGGSNDGVYAQIYLSNDGSKVGSEFLVNSNTDRNQLDPSIASIENGEKFVITWSSNHLSEDRYDVFAQIYFSNDGSKVGSEFLVSGSSGKNQQSPSVASIGNDRFVIAWENLDYRPVTICAQIFNSTDFGTIGSIFQVETKAHHRAVPSVSSSQIGNQFVIAWESLGQDGDGSGIYAQIFNGTDSPMGPEFQVNSYTIGDQKIPCVAYLSNDNFVITWESLGQDGDGSGIYAQIFNGANSPMGSEFQVNSYTDLDQGKPHVSAFTNNDNFVITWESLGQDRDGSGIYAQIFDGPNSRVGTEFQANNETNLDQSEPCVATIPNDEDVFVITWESEGQDVDRSVIMAQSFDASSRKCYCKIGYYEDTPDNCLPCEAGTFQTQTGQSSCQNCPEGEFQNQTGSTFCSKCDPGWFQNETQSTSCNECGLGTFTNEYVGTITCNICPVGEFQNETGASLCDKCDMGYYQDQTGQSKCLVCGAGTFSNEVGMPSCTECQPGTFQDQTNSKLCHVCEEGTYQNANKSTSCFDCQAGSYQDKNGSAACMECPIGSFQSQNGSVQCEVCSQGSYSDIKGLSACYRCPKGTINDKTNQTSISACQKCPKGSYSSELGSTACTLCANGTFSENDGSTVCVNCRTGSYSTNDGATTCIECKEGFYGLQEGKSNFQDACDFCPAGTWSNQTGLSNIGECTNCMAGFYNEDLGKTSILNCWPCPRGTYNATEGLSDSGGCANCNSNQVSPQEASTSCLDCPLGYEPNQQQDKCIPCERGYYKNSTKTNCERCLENTITIEEGSLKCKKCADLRICNGGFECMPGRDPYSYCSKCKSGYSKKGNSCKKCPPFGVLYIWISLIVLAVILMIVFKKRVKKLLVTLKQASVIVTIISLQFFTTIVSMNLNWPDFMSSSLVHASSGVFNLNLEMMFSTQCFRSFNFYDQWLILVLVPLCPLFILIVTWFIGWFAFKKKKKWLKKKTSKKIKYSVIFYGTLMLKYFYIPISLICIEPFVTTYQPEFKEYTLNTDPNLSTSDQKYKTFYPWFIFFLIFYVGLIPVTLILLLFLAKRKKFSQIWEQKIGWIWEFYKPNRFWWEIIEIIFKLLLMLSSVMFSTKKTAHSIYLVCLFSVQILLVLLFKPRIIITTNTNSDTQHTISIADKLQISISMIIISFICLTFDNLDMFLFMVFYAFGVCGLTWTVKEPILFFLKNRKKLNKPKNIDKYKSDIDVEKKSKKDLKNSISNSRSGTNSPSETSSNSNSDSSNDSDSDSDSDDSSDEKNEKKNITNDVETQNENEETCTSSKEEIELKEIPPNSD</sequence>
<feature type="transmembrane region" description="Helical" evidence="2">
    <location>
        <begin position="1200"/>
        <end position="1220"/>
    </location>
</feature>
<comment type="caution">
    <text evidence="4">The sequence shown here is derived from an EMBL/GenBank/DDBJ whole genome shotgun (WGS) entry which is preliminary data.</text>
</comment>
<dbReference type="InterPro" id="IPR009030">
    <property type="entry name" value="Growth_fac_rcpt_cys_sf"/>
</dbReference>
<feature type="domain" description="Tyrosine-protein kinase ephrin type A/B receptor-like" evidence="3">
    <location>
        <begin position="418"/>
        <end position="458"/>
    </location>
</feature>
<feature type="transmembrane region" description="Helical" evidence="2">
    <location>
        <begin position="1033"/>
        <end position="1056"/>
    </location>
</feature>
<feature type="transmembrane region" description="Helical" evidence="2">
    <location>
        <begin position="1161"/>
        <end position="1180"/>
    </location>
</feature>
<protein>
    <submittedName>
        <fullName evidence="4">Insulin-like growth factor binding proteinn-terminal</fullName>
    </submittedName>
</protein>
<name>A0AAV8AEY0_9EUKA</name>
<dbReference type="Proteomes" id="UP001146793">
    <property type="component" value="Unassembled WGS sequence"/>
</dbReference>
<dbReference type="Gene3D" id="2.10.50.10">
    <property type="entry name" value="Tumor Necrosis Factor Receptor, subunit A, domain 2"/>
    <property type="match status" value="8"/>
</dbReference>
<evidence type="ECO:0000256" key="2">
    <source>
        <dbReference type="SAM" id="Phobius"/>
    </source>
</evidence>
<evidence type="ECO:0000313" key="4">
    <source>
        <dbReference type="EMBL" id="KAJ3452458.1"/>
    </source>
</evidence>
<keyword evidence="2" id="KW-0472">Membrane</keyword>
<proteinExistence type="predicted"/>
<feature type="transmembrane region" description="Helical" evidence="2">
    <location>
        <begin position="894"/>
        <end position="914"/>
    </location>
</feature>
<accession>A0AAV8AEY0</accession>
<feature type="domain" description="Tyrosine-protein kinase ephrin type A/B receptor-like" evidence="3">
    <location>
        <begin position="518"/>
        <end position="561"/>
    </location>
</feature>
<feature type="transmembrane region" description="Helical" evidence="2">
    <location>
        <begin position="988"/>
        <end position="1013"/>
    </location>
</feature>
<dbReference type="PANTHER" id="PTHR46967">
    <property type="entry name" value="INSULIN-LIKE GROWTH FACTOR BINDING PROTEIN,N-TERMINAL"/>
    <property type="match status" value="1"/>
</dbReference>
<dbReference type="PANTHER" id="PTHR46967:SF1">
    <property type="entry name" value="KERATIN-ASSOCIATED PROTEIN 16-1-LIKE"/>
    <property type="match status" value="1"/>
</dbReference>
<feature type="compositionally biased region" description="Polar residues" evidence="1">
    <location>
        <begin position="1282"/>
        <end position="1297"/>
    </location>
</feature>
<feature type="region of interest" description="Disordered" evidence="1">
    <location>
        <begin position="1277"/>
        <end position="1359"/>
    </location>
</feature>
<dbReference type="EMBL" id="JANTQA010000008">
    <property type="protein sequence ID" value="KAJ3452458.1"/>
    <property type="molecule type" value="Genomic_DNA"/>
</dbReference>
<feature type="domain" description="Tyrosine-protein kinase ephrin type A/B receptor-like" evidence="3">
    <location>
        <begin position="808"/>
        <end position="852"/>
    </location>
</feature>
<feature type="transmembrane region" description="Helical" evidence="2">
    <location>
        <begin position="1084"/>
        <end position="1109"/>
    </location>
</feature>
<evidence type="ECO:0000313" key="5">
    <source>
        <dbReference type="Proteomes" id="UP001146793"/>
    </source>
</evidence>
<feature type="transmembrane region" description="Helical" evidence="2">
    <location>
        <begin position="921"/>
        <end position="944"/>
    </location>
</feature>
<dbReference type="InterPro" id="IPR011641">
    <property type="entry name" value="Tyr-kin_ephrin_A/B_rcpt-like"/>
</dbReference>
<keyword evidence="2" id="KW-1133">Transmembrane helix</keyword>
<evidence type="ECO:0000256" key="1">
    <source>
        <dbReference type="SAM" id="MobiDB-lite"/>
    </source>
</evidence>
<evidence type="ECO:0000259" key="3">
    <source>
        <dbReference type="Pfam" id="PF07699"/>
    </source>
</evidence>
<feature type="domain" description="Tyrosine-protein kinase ephrin type A/B receptor-like" evidence="3">
    <location>
        <begin position="648"/>
        <end position="683"/>
    </location>
</feature>